<keyword evidence="3" id="KW-1185">Reference proteome</keyword>
<keyword evidence="1" id="KW-0472">Membrane</keyword>
<organism evidence="2 3">
    <name type="scientific">Kineococcus mangrovi</name>
    <dbReference type="NCBI Taxonomy" id="1660183"/>
    <lineage>
        <taxon>Bacteria</taxon>
        <taxon>Bacillati</taxon>
        <taxon>Actinomycetota</taxon>
        <taxon>Actinomycetes</taxon>
        <taxon>Kineosporiales</taxon>
        <taxon>Kineosporiaceae</taxon>
        <taxon>Kineococcus</taxon>
    </lineage>
</organism>
<evidence type="ECO:0000256" key="1">
    <source>
        <dbReference type="SAM" id="Phobius"/>
    </source>
</evidence>
<dbReference type="RefSeq" id="WP_370719525.1">
    <property type="nucleotide sequence ID" value="NZ_JBGGTQ010000006.1"/>
</dbReference>
<protein>
    <submittedName>
        <fullName evidence="2">Uncharacterized protein</fullName>
    </submittedName>
</protein>
<evidence type="ECO:0000313" key="3">
    <source>
        <dbReference type="Proteomes" id="UP001566476"/>
    </source>
</evidence>
<keyword evidence="1" id="KW-1133">Transmembrane helix</keyword>
<comment type="caution">
    <text evidence="2">The sequence shown here is derived from an EMBL/GenBank/DDBJ whole genome shotgun (WGS) entry which is preliminary data.</text>
</comment>
<reference evidence="2 3" key="1">
    <citation type="submission" date="2024-07" db="EMBL/GenBank/DDBJ databases">
        <authorList>
            <person name="Thanompreechachai J."/>
            <person name="Duangmal K."/>
        </authorList>
    </citation>
    <scope>NUCLEOTIDE SEQUENCE [LARGE SCALE GENOMIC DNA]</scope>
    <source>
        <strain evidence="2 3">TBRC 1896</strain>
    </source>
</reference>
<sequence length="91" mass="8840">MDSTLWAGIIAGAVGVVALFVQGRQNRVSTTAAAEQNCLTLAAAEQANRDTQVAAARGAVGALPLGGRGGVAVGQPQAGGGWVGGLDVVVA</sequence>
<name>A0ABV4I3L8_9ACTN</name>
<dbReference type="EMBL" id="JBGGTQ010000006">
    <property type="protein sequence ID" value="MEZ0493277.1"/>
    <property type="molecule type" value="Genomic_DNA"/>
</dbReference>
<evidence type="ECO:0000313" key="2">
    <source>
        <dbReference type="EMBL" id="MEZ0493277.1"/>
    </source>
</evidence>
<dbReference type="Proteomes" id="UP001566476">
    <property type="component" value="Unassembled WGS sequence"/>
</dbReference>
<gene>
    <name evidence="2" type="ORF">AB2L28_13635</name>
</gene>
<accession>A0ABV4I3L8</accession>
<keyword evidence="1" id="KW-0812">Transmembrane</keyword>
<proteinExistence type="predicted"/>
<feature type="transmembrane region" description="Helical" evidence="1">
    <location>
        <begin position="6"/>
        <end position="23"/>
    </location>
</feature>